<dbReference type="EMBL" id="FWEW01001890">
    <property type="protein sequence ID" value="SLM37791.1"/>
    <property type="molecule type" value="Genomic_DNA"/>
</dbReference>
<feature type="region of interest" description="Disordered" evidence="13">
    <location>
        <begin position="350"/>
        <end position="375"/>
    </location>
</feature>
<dbReference type="Pfam" id="PF09335">
    <property type="entry name" value="VTT_dom"/>
    <property type="match status" value="1"/>
</dbReference>
<evidence type="ECO:0000256" key="11">
    <source>
        <dbReference type="ARBA" id="ARBA00041273"/>
    </source>
</evidence>
<dbReference type="GO" id="GO:0061709">
    <property type="term" value="P:reticulophagy"/>
    <property type="evidence" value="ECO:0007669"/>
    <property type="project" value="TreeGrafter"/>
</dbReference>
<feature type="region of interest" description="Disordered" evidence="13">
    <location>
        <begin position="389"/>
        <end position="438"/>
    </location>
</feature>
<keyword evidence="14" id="KW-1133">Transmembrane helix</keyword>
<feature type="region of interest" description="Disordered" evidence="13">
    <location>
        <begin position="1"/>
        <end position="55"/>
    </location>
</feature>
<accession>A0A1W5D427</accession>
<dbReference type="Proteomes" id="UP000192927">
    <property type="component" value="Unassembled WGS sequence"/>
</dbReference>
<feature type="domain" description="PX" evidence="15">
    <location>
        <begin position="462"/>
        <end position="584"/>
    </location>
</feature>
<feature type="transmembrane region" description="Helical" evidence="14">
    <location>
        <begin position="124"/>
        <end position="153"/>
    </location>
</feature>
<evidence type="ECO:0000313" key="17">
    <source>
        <dbReference type="Proteomes" id="UP000192927"/>
    </source>
</evidence>
<keyword evidence="8" id="KW-0446">Lipid-binding</keyword>
<evidence type="ECO:0000256" key="12">
    <source>
        <dbReference type="SAM" id="Coils"/>
    </source>
</evidence>
<evidence type="ECO:0000256" key="3">
    <source>
        <dbReference type="ARBA" id="ARBA00010883"/>
    </source>
</evidence>
<feature type="compositionally biased region" description="Polar residues" evidence="13">
    <location>
        <begin position="35"/>
        <end position="48"/>
    </location>
</feature>
<keyword evidence="12" id="KW-0175">Coiled coil</keyword>
<keyword evidence="17" id="KW-1185">Reference proteome</keyword>
<evidence type="ECO:0000256" key="10">
    <source>
        <dbReference type="ARBA" id="ARBA00040748"/>
    </source>
</evidence>
<keyword evidence="14" id="KW-0812">Transmembrane</keyword>
<dbReference type="CDD" id="cd07628">
    <property type="entry name" value="BAR_Atg24p"/>
    <property type="match status" value="1"/>
</dbReference>
<protein>
    <recommendedName>
        <fullName evidence="10">Sorting nexin-4</fullName>
    </recommendedName>
    <alternativeName>
        <fullName evidence="11">Autophagy-related protein 24</fullName>
    </alternativeName>
</protein>
<dbReference type="Gene3D" id="3.30.1520.10">
    <property type="entry name" value="Phox-like domain"/>
    <property type="match status" value="1"/>
</dbReference>
<dbReference type="FunFam" id="1.20.1270.60:FF:000042">
    <property type="entry name" value="Vacuolar targeting protein Atg24"/>
    <property type="match status" value="1"/>
</dbReference>
<evidence type="ECO:0000256" key="14">
    <source>
        <dbReference type="SAM" id="Phobius"/>
    </source>
</evidence>
<dbReference type="GO" id="GO:0005769">
    <property type="term" value="C:early endosome"/>
    <property type="evidence" value="ECO:0007669"/>
    <property type="project" value="TreeGrafter"/>
</dbReference>
<feature type="transmembrane region" description="Helical" evidence="14">
    <location>
        <begin position="276"/>
        <end position="297"/>
    </location>
</feature>
<feature type="compositionally biased region" description="Basic and acidic residues" evidence="13">
    <location>
        <begin position="353"/>
        <end position="362"/>
    </location>
</feature>
<keyword evidence="7" id="KW-0072">Autophagy</keyword>
<evidence type="ECO:0000256" key="7">
    <source>
        <dbReference type="ARBA" id="ARBA00023006"/>
    </source>
</evidence>
<feature type="transmembrane region" description="Helical" evidence="14">
    <location>
        <begin position="159"/>
        <end position="177"/>
    </location>
</feature>
<evidence type="ECO:0000256" key="1">
    <source>
        <dbReference type="ARBA" id="ARBA00004481"/>
    </source>
</evidence>
<evidence type="ECO:0000259" key="15">
    <source>
        <dbReference type="PROSITE" id="PS50195"/>
    </source>
</evidence>
<comment type="similarity">
    <text evidence="3">Belongs to the sorting nexin family.</text>
</comment>
<evidence type="ECO:0000256" key="9">
    <source>
        <dbReference type="ARBA" id="ARBA00023136"/>
    </source>
</evidence>
<organism evidence="16 17">
    <name type="scientific">Lasallia pustulata</name>
    <dbReference type="NCBI Taxonomy" id="136370"/>
    <lineage>
        <taxon>Eukaryota</taxon>
        <taxon>Fungi</taxon>
        <taxon>Dikarya</taxon>
        <taxon>Ascomycota</taxon>
        <taxon>Pezizomycotina</taxon>
        <taxon>Lecanoromycetes</taxon>
        <taxon>OSLEUM clade</taxon>
        <taxon>Umbilicariomycetidae</taxon>
        <taxon>Umbilicariales</taxon>
        <taxon>Umbilicariaceae</taxon>
        <taxon>Lasallia</taxon>
    </lineage>
</organism>
<feature type="coiled-coil region" evidence="12">
    <location>
        <begin position="780"/>
        <end position="814"/>
    </location>
</feature>
<feature type="region of interest" description="Disordered" evidence="13">
    <location>
        <begin position="312"/>
        <end position="333"/>
    </location>
</feature>
<name>A0A1W5D427_9LECA</name>
<dbReference type="InterPro" id="IPR036871">
    <property type="entry name" value="PX_dom_sf"/>
</dbReference>
<dbReference type="GO" id="GO:0010008">
    <property type="term" value="C:endosome membrane"/>
    <property type="evidence" value="ECO:0007669"/>
    <property type="project" value="UniProtKB-SubCell"/>
</dbReference>
<evidence type="ECO:0000256" key="2">
    <source>
        <dbReference type="ARBA" id="ARBA00004496"/>
    </source>
</evidence>
<feature type="transmembrane region" description="Helical" evidence="14">
    <location>
        <begin position="84"/>
        <end position="103"/>
    </location>
</feature>
<evidence type="ECO:0000256" key="13">
    <source>
        <dbReference type="SAM" id="MobiDB-lite"/>
    </source>
</evidence>
<dbReference type="PANTHER" id="PTHR45949:SF2">
    <property type="entry name" value="SORTING NEXIN-4"/>
    <property type="match status" value="1"/>
</dbReference>
<evidence type="ECO:0000256" key="8">
    <source>
        <dbReference type="ARBA" id="ARBA00023121"/>
    </source>
</evidence>
<sequence>MPADYHSTARALALPVSPPRSPTLTRQPSRAAWSRRQSNLSHSGSRSPFNHGEPSFRNKVLDNAERVQRHVYRTVKKLTPLQRILAGFAVVAALVTGVLFLVFNERIFAWLEPFAERWKNTKGGWLILWAMTFATAFPPLIGYSTCVTIAGFVYRFPEGWFIVASATVIGSLCSFMVSRTVLSRFVHRLVENDKRFAAFSLVLKHDGLKLLIMIRLCPLPYSLSNGALSTVPTVQPPVFALATAMASPKLMIHIFIGSRLAAIAKSGEKMDAGTKAINYASIVGGMILGAATGYFIYQRTVARSRELEAEERASLRHSASQSGRGADFSDDPEEQVAAAAILRDDDIDFLDNEETRPGYRDEFTDDEDDVFRHGDGDDEEAIALRNILAPEESQMDHDDFDNVSWRNDPESDMSRPNTAGPSDGEEGIVRPGASGKRRLSDLPQQAGHLADAVDLGGIGDGRLDCTVDTPLKENDGTKDAYVSYLVTTHTDFKSFQKSDFSVRRRFTDFVFLYKTLSKEYPATAVPPLPDKHKMEYVRGDRFGPDFTQRRAHSLHRFLKRLTLHPVLRRATLLIIFLESPEWNAHMRLRPSRGSSVSEQGTSVFDNFADTFVNAFSKVHKPDKRFIEVREKADKLDEDLGHVEKIVARLTRREGDLEADYSDLATQFQKLVNLEPGVQGPIHVFATSVDTTSRGLKELKDHTDQNYLGSLRDMEAYIVAIKALLKTREQKQLDFEGLTEYLNKAASDRDTLASSHSGSGLGGPGSFIRSKLEDVRGVDHEQSRRERVRKLELQIDRLTREVEEAKRTAEMFDEEVIREVADFERIKAVEFRDTLGGLADRHCAFYGGVVETWERYVRDMEREGIAPLA</sequence>
<dbReference type="AlphaFoldDB" id="A0A1W5D427"/>
<keyword evidence="5" id="KW-0963">Cytoplasm</keyword>
<evidence type="ECO:0000256" key="5">
    <source>
        <dbReference type="ARBA" id="ARBA00022490"/>
    </source>
</evidence>
<evidence type="ECO:0000256" key="6">
    <source>
        <dbReference type="ARBA" id="ARBA00022753"/>
    </source>
</evidence>
<dbReference type="InterPro" id="IPR001683">
    <property type="entry name" value="PX_dom"/>
</dbReference>
<evidence type="ECO:0000313" key="16">
    <source>
        <dbReference type="EMBL" id="SLM37791.1"/>
    </source>
</evidence>
<dbReference type="PROSITE" id="PS50195">
    <property type="entry name" value="PX"/>
    <property type="match status" value="1"/>
</dbReference>
<dbReference type="Gene3D" id="1.20.1270.60">
    <property type="entry name" value="Arfaptin homology (AH) domain/BAR domain"/>
    <property type="match status" value="1"/>
</dbReference>
<dbReference type="Pfam" id="PF00787">
    <property type="entry name" value="PX"/>
    <property type="match status" value="1"/>
</dbReference>
<dbReference type="GO" id="GO:0035091">
    <property type="term" value="F:phosphatidylinositol binding"/>
    <property type="evidence" value="ECO:0007669"/>
    <property type="project" value="InterPro"/>
</dbReference>
<dbReference type="GO" id="GO:0034727">
    <property type="term" value="P:piecemeal microautophagy of the nucleus"/>
    <property type="evidence" value="ECO:0007669"/>
    <property type="project" value="TreeGrafter"/>
</dbReference>
<reference evidence="17" key="1">
    <citation type="submission" date="2017-03" db="EMBL/GenBank/DDBJ databases">
        <authorList>
            <person name="Sharma R."/>
            <person name="Thines M."/>
        </authorList>
    </citation>
    <scope>NUCLEOTIDE SEQUENCE [LARGE SCALE GENOMIC DNA]</scope>
</reference>
<keyword evidence="6" id="KW-0967">Endosome</keyword>
<dbReference type="GO" id="GO:0032456">
    <property type="term" value="P:endocytic recycling"/>
    <property type="evidence" value="ECO:0007669"/>
    <property type="project" value="TreeGrafter"/>
</dbReference>
<dbReference type="PANTHER" id="PTHR45949">
    <property type="entry name" value="SORTING NEXIN-4"/>
    <property type="match status" value="1"/>
</dbReference>
<dbReference type="SMART" id="SM00312">
    <property type="entry name" value="PX"/>
    <property type="match status" value="1"/>
</dbReference>
<dbReference type="GO" id="GO:0015031">
    <property type="term" value="P:protein transport"/>
    <property type="evidence" value="ECO:0007669"/>
    <property type="project" value="TreeGrafter"/>
</dbReference>
<keyword evidence="4" id="KW-0813">Transport</keyword>
<dbReference type="CDD" id="cd06863">
    <property type="entry name" value="PX_Atg24p"/>
    <property type="match status" value="1"/>
</dbReference>
<keyword evidence="9 14" id="KW-0472">Membrane</keyword>
<comment type="subcellular location">
    <subcellularLocation>
        <location evidence="2">Cytoplasm</location>
    </subcellularLocation>
    <subcellularLocation>
        <location evidence="1">Endosome membrane</location>
        <topology evidence="1">Peripheral membrane protein</topology>
    </subcellularLocation>
</comment>
<dbReference type="SUPFAM" id="SSF103657">
    <property type="entry name" value="BAR/IMD domain-like"/>
    <property type="match status" value="1"/>
</dbReference>
<dbReference type="InterPro" id="IPR032816">
    <property type="entry name" value="VTT_dom"/>
</dbReference>
<dbReference type="FunFam" id="3.30.1520.10:FF:000035">
    <property type="entry name" value="Sorting nexin-4 protein"/>
    <property type="match status" value="1"/>
</dbReference>
<evidence type="ECO:0000256" key="4">
    <source>
        <dbReference type="ARBA" id="ARBA00022448"/>
    </source>
</evidence>
<dbReference type="GO" id="GO:0000422">
    <property type="term" value="P:autophagy of mitochondrion"/>
    <property type="evidence" value="ECO:0007669"/>
    <property type="project" value="TreeGrafter"/>
</dbReference>
<dbReference type="GO" id="GO:0000407">
    <property type="term" value="C:phagophore assembly site"/>
    <property type="evidence" value="ECO:0007669"/>
    <property type="project" value="TreeGrafter"/>
</dbReference>
<dbReference type="InterPro" id="IPR027267">
    <property type="entry name" value="AH/BAR_dom_sf"/>
</dbReference>
<feature type="transmembrane region" description="Helical" evidence="14">
    <location>
        <begin position="236"/>
        <end position="256"/>
    </location>
</feature>
<dbReference type="SUPFAM" id="SSF64268">
    <property type="entry name" value="PX domain"/>
    <property type="match status" value="1"/>
</dbReference>
<proteinExistence type="inferred from homology"/>